<dbReference type="InterPro" id="IPR013656">
    <property type="entry name" value="PAS_4"/>
</dbReference>
<evidence type="ECO:0000256" key="2">
    <source>
        <dbReference type="ARBA" id="ARBA00022840"/>
    </source>
</evidence>
<dbReference type="GO" id="GO:0043565">
    <property type="term" value="F:sequence-specific DNA binding"/>
    <property type="evidence" value="ECO:0007669"/>
    <property type="project" value="InterPro"/>
</dbReference>
<keyword evidence="4" id="KW-0238">DNA-binding</keyword>
<feature type="domain" description="PAS" evidence="8">
    <location>
        <begin position="7"/>
        <end position="55"/>
    </location>
</feature>
<gene>
    <name evidence="9" type="ORF">E5K04_04560</name>
</gene>
<dbReference type="GO" id="GO:0005524">
    <property type="term" value="F:ATP binding"/>
    <property type="evidence" value="ECO:0007669"/>
    <property type="project" value="UniProtKB-KW"/>
</dbReference>
<dbReference type="InterPro" id="IPR058031">
    <property type="entry name" value="AAA_lid_NorR"/>
</dbReference>
<dbReference type="PROSITE" id="PS00675">
    <property type="entry name" value="SIGMA54_INTERACT_1"/>
    <property type="match status" value="1"/>
</dbReference>
<evidence type="ECO:0000256" key="3">
    <source>
        <dbReference type="ARBA" id="ARBA00023015"/>
    </source>
</evidence>
<dbReference type="InterPro" id="IPR025944">
    <property type="entry name" value="Sigma_54_int_dom_CS"/>
</dbReference>
<dbReference type="Pfam" id="PF08448">
    <property type="entry name" value="PAS_4"/>
    <property type="match status" value="1"/>
</dbReference>
<dbReference type="PROSITE" id="PS50045">
    <property type="entry name" value="SIGMA54_INTERACT_4"/>
    <property type="match status" value="1"/>
</dbReference>
<comment type="caution">
    <text evidence="9">The sequence shown here is derived from an EMBL/GenBank/DDBJ whole genome shotgun (WGS) entry which is preliminary data.</text>
</comment>
<evidence type="ECO:0000256" key="6">
    <source>
        <dbReference type="SAM" id="MobiDB-lite"/>
    </source>
</evidence>
<evidence type="ECO:0000313" key="10">
    <source>
        <dbReference type="Proteomes" id="UP000308891"/>
    </source>
</evidence>
<evidence type="ECO:0000256" key="1">
    <source>
        <dbReference type="ARBA" id="ARBA00022741"/>
    </source>
</evidence>
<dbReference type="PRINTS" id="PR01590">
    <property type="entry name" value="HTHFIS"/>
</dbReference>
<dbReference type="GO" id="GO:0006355">
    <property type="term" value="P:regulation of DNA-templated transcription"/>
    <property type="evidence" value="ECO:0007669"/>
    <property type="project" value="InterPro"/>
</dbReference>
<dbReference type="InterPro" id="IPR027417">
    <property type="entry name" value="P-loop_NTPase"/>
</dbReference>
<dbReference type="Gene3D" id="1.10.10.60">
    <property type="entry name" value="Homeodomain-like"/>
    <property type="match status" value="1"/>
</dbReference>
<dbReference type="EMBL" id="STGJ01000003">
    <property type="protein sequence ID" value="TIC85274.1"/>
    <property type="molecule type" value="Genomic_DNA"/>
</dbReference>
<dbReference type="PANTHER" id="PTHR32071">
    <property type="entry name" value="TRANSCRIPTIONAL REGULATORY PROTEIN"/>
    <property type="match status" value="1"/>
</dbReference>
<dbReference type="SUPFAM" id="SSF52540">
    <property type="entry name" value="P-loop containing nucleoside triphosphate hydrolases"/>
    <property type="match status" value="1"/>
</dbReference>
<dbReference type="InterPro" id="IPR002078">
    <property type="entry name" value="Sigma_54_int"/>
</dbReference>
<feature type="domain" description="Sigma-54 factor interaction" evidence="7">
    <location>
        <begin position="134"/>
        <end position="362"/>
    </location>
</feature>
<dbReference type="SMART" id="SM00382">
    <property type="entry name" value="AAA"/>
    <property type="match status" value="1"/>
</dbReference>
<dbReference type="Gene3D" id="3.30.450.20">
    <property type="entry name" value="PAS domain"/>
    <property type="match status" value="1"/>
</dbReference>
<keyword evidence="3" id="KW-0805">Transcription regulation</keyword>
<evidence type="ECO:0000313" key="9">
    <source>
        <dbReference type="EMBL" id="TIC85274.1"/>
    </source>
</evidence>
<dbReference type="FunFam" id="3.40.50.300:FF:000006">
    <property type="entry name" value="DNA-binding transcriptional regulator NtrC"/>
    <property type="match status" value="1"/>
</dbReference>
<dbReference type="OrthoDB" id="3516932at2"/>
<keyword evidence="5" id="KW-0804">Transcription</keyword>
<dbReference type="InterPro" id="IPR002197">
    <property type="entry name" value="HTH_Fis"/>
</dbReference>
<dbReference type="CDD" id="cd00009">
    <property type="entry name" value="AAA"/>
    <property type="match status" value="1"/>
</dbReference>
<accession>A0A4T0V185</accession>
<dbReference type="PANTHER" id="PTHR32071:SF112">
    <property type="entry name" value="REGULATORY PROTEIN"/>
    <property type="match status" value="1"/>
</dbReference>
<reference evidence="9 10" key="1">
    <citation type="submission" date="2019-04" db="EMBL/GenBank/DDBJ databases">
        <title>Crenobacter sp. nov.</title>
        <authorList>
            <person name="Shi S."/>
        </authorList>
    </citation>
    <scope>NUCLEOTIDE SEQUENCE [LARGE SCALE GENOMIC DNA]</scope>
    <source>
        <strain evidence="9 10">GY 70310</strain>
    </source>
</reference>
<dbReference type="SUPFAM" id="SSF46689">
    <property type="entry name" value="Homeodomain-like"/>
    <property type="match status" value="1"/>
</dbReference>
<dbReference type="PROSITE" id="PS00676">
    <property type="entry name" value="SIGMA54_INTERACT_2"/>
    <property type="match status" value="1"/>
</dbReference>
<evidence type="ECO:0000259" key="7">
    <source>
        <dbReference type="PROSITE" id="PS50045"/>
    </source>
</evidence>
<keyword evidence="1" id="KW-0547">Nucleotide-binding</keyword>
<dbReference type="PROSITE" id="PS50112">
    <property type="entry name" value="PAS"/>
    <property type="match status" value="1"/>
</dbReference>
<dbReference type="InterPro" id="IPR025943">
    <property type="entry name" value="Sigma_54_int_dom_ATP-bd_2"/>
</dbReference>
<proteinExistence type="predicted"/>
<protein>
    <submittedName>
        <fullName evidence="9">AAA family ATPase</fullName>
    </submittedName>
</protein>
<dbReference type="Pfam" id="PF02954">
    <property type="entry name" value="HTH_8"/>
    <property type="match status" value="1"/>
</dbReference>
<dbReference type="InterPro" id="IPR025662">
    <property type="entry name" value="Sigma_54_int_dom_ATP-bd_1"/>
</dbReference>
<dbReference type="AlphaFoldDB" id="A0A4T0V185"/>
<dbReference type="InterPro" id="IPR003593">
    <property type="entry name" value="AAA+_ATPase"/>
</dbReference>
<dbReference type="InterPro" id="IPR035965">
    <property type="entry name" value="PAS-like_dom_sf"/>
</dbReference>
<dbReference type="SUPFAM" id="SSF55785">
    <property type="entry name" value="PYP-like sensor domain (PAS domain)"/>
    <property type="match status" value="1"/>
</dbReference>
<name>A0A4T0V185_9NEIS</name>
<dbReference type="RefSeq" id="WP_136551722.1">
    <property type="nucleotide sequence ID" value="NZ_STGJ01000003.1"/>
</dbReference>
<organism evidence="9 10">
    <name type="scientific">Crenobacter intestini</name>
    <dbReference type="NCBI Taxonomy" id="2563443"/>
    <lineage>
        <taxon>Bacteria</taxon>
        <taxon>Pseudomonadati</taxon>
        <taxon>Pseudomonadota</taxon>
        <taxon>Betaproteobacteria</taxon>
        <taxon>Neisseriales</taxon>
        <taxon>Neisseriaceae</taxon>
        <taxon>Crenobacter</taxon>
    </lineage>
</organism>
<feature type="region of interest" description="Disordered" evidence="6">
    <location>
        <begin position="450"/>
        <end position="473"/>
    </location>
</feature>
<dbReference type="Pfam" id="PF25601">
    <property type="entry name" value="AAA_lid_14"/>
    <property type="match status" value="1"/>
</dbReference>
<sequence>MKEIHWLADSLGKVFDHLEQPVTIVDAGGVFVYYNRASARMDGVDPKSIIGRHVLEVSPWLKAEDSTLLRCVEDGQRFVDNYQAYSGAGGELLHYVHSAQPLTGRDGTIIGAIEIGRIERPPETRGRAEKAPEIVGEHPALTAQLDAVDTFAACELPILIHGETGTGKELFARRAHAASPRAHLPMLCLNCAAVPENLIESTLFGTTRGAFTGAENRKGLFSLADGGTLFLDEINSMPIALQSKLLRVLQDGSFLPLGAEKPLRTDVRLIAALNQPPLAAVRDGRLREDLYYRLNVGVVAIPPLRKRASDVALLARRFVARYAPQLNPQVTSIGQHALDELMAHDWPGNVRELENVIRRSLLLARDQGSVLARLYFNEDALPSPGPLPAALAPVRHDTEGLREQLARFEGHLLQGALAEHAGNLSAAARALKLPRTTLISRLSRLGLATDTSADGQAASGSPKWHAPPPESDR</sequence>
<dbReference type="CDD" id="cd00130">
    <property type="entry name" value="PAS"/>
    <property type="match status" value="1"/>
</dbReference>
<keyword evidence="10" id="KW-1185">Reference proteome</keyword>
<keyword evidence="2" id="KW-0067">ATP-binding</keyword>
<dbReference type="Gene3D" id="1.10.8.60">
    <property type="match status" value="1"/>
</dbReference>
<dbReference type="PROSITE" id="PS00688">
    <property type="entry name" value="SIGMA54_INTERACT_3"/>
    <property type="match status" value="1"/>
</dbReference>
<evidence type="ECO:0000259" key="8">
    <source>
        <dbReference type="PROSITE" id="PS50112"/>
    </source>
</evidence>
<dbReference type="InterPro" id="IPR009057">
    <property type="entry name" value="Homeodomain-like_sf"/>
</dbReference>
<dbReference type="InterPro" id="IPR000014">
    <property type="entry name" value="PAS"/>
</dbReference>
<evidence type="ECO:0000256" key="4">
    <source>
        <dbReference type="ARBA" id="ARBA00023125"/>
    </source>
</evidence>
<dbReference type="Proteomes" id="UP000308891">
    <property type="component" value="Unassembled WGS sequence"/>
</dbReference>
<dbReference type="Gene3D" id="3.40.50.300">
    <property type="entry name" value="P-loop containing nucleotide triphosphate hydrolases"/>
    <property type="match status" value="1"/>
</dbReference>
<evidence type="ECO:0000256" key="5">
    <source>
        <dbReference type="ARBA" id="ARBA00023163"/>
    </source>
</evidence>
<dbReference type="Pfam" id="PF00158">
    <property type="entry name" value="Sigma54_activat"/>
    <property type="match status" value="1"/>
</dbReference>